<protein>
    <submittedName>
        <fullName evidence="3">ComF family protein</fullName>
    </submittedName>
</protein>
<feature type="domain" description="Phosphoribosyltransferase" evidence="2">
    <location>
        <begin position="63"/>
        <end position="118"/>
    </location>
</feature>
<dbReference type="PANTHER" id="PTHR47505:SF1">
    <property type="entry name" value="DNA UTILIZATION PROTEIN YHGH"/>
    <property type="match status" value="1"/>
</dbReference>
<comment type="caution">
    <text evidence="3">The sequence shown here is derived from an EMBL/GenBank/DDBJ whole genome shotgun (WGS) entry which is preliminary data.</text>
</comment>
<gene>
    <name evidence="3" type="ORF">E1298_24390</name>
</gene>
<evidence type="ECO:0000313" key="4">
    <source>
        <dbReference type="Proteomes" id="UP000294513"/>
    </source>
</evidence>
<dbReference type="InterPro" id="IPR000836">
    <property type="entry name" value="PRTase_dom"/>
</dbReference>
<evidence type="ECO:0000256" key="1">
    <source>
        <dbReference type="ARBA" id="ARBA00008007"/>
    </source>
</evidence>
<dbReference type="Gene3D" id="3.40.50.2020">
    <property type="match status" value="1"/>
</dbReference>
<dbReference type="CDD" id="cd06223">
    <property type="entry name" value="PRTases_typeI"/>
    <property type="match status" value="1"/>
</dbReference>
<dbReference type="InterPro" id="IPR029057">
    <property type="entry name" value="PRTase-like"/>
</dbReference>
<keyword evidence="4" id="KW-1185">Reference proteome</keyword>
<dbReference type="EMBL" id="SMKU01000140">
    <property type="protein sequence ID" value="TDD81223.1"/>
    <property type="molecule type" value="Genomic_DNA"/>
</dbReference>
<dbReference type="Pfam" id="PF00156">
    <property type="entry name" value="Pribosyltran"/>
    <property type="match status" value="1"/>
</dbReference>
<dbReference type="PANTHER" id="PTHR47505">
    <property type="entry name" value="DNA UTILIZATION PROTEIN YHGH"/>
    <property type="match status" value="1"/>
</dbReference>
<evidence type="ECO:0000313" key="3">
    <source>
        <dbReference type="EMBL" id="TDD81223.1"/>
    </source>
</evidence>
<comment type="similarity">
    <text evidence="1">Belongs to the ComF/GntX family.</text>
</comment>
<accession>A0A4R5B812</accession>
<dbReference type="SUPFAM" id="SSF53271">
    <property type="entry name" value="PRTase-like"/>
    <property type="match status" value="1"/>
</dbReference>
<proteinExistence type="inferred from homology"/>
<dbReference type="RefSeq" id="WP_131897090.1">
    <property type="nucleotide sequence ID" value="NZ_SMKU01000140.1"/>
</dbReference>
<dbReference type="Proteomes" id="UP000294513">
    <property type="component" value="Unassembled WGS sequence"/>
</dbReference>
<evidence type="ECO:0000259" key="2">
    <source>
        <dbReference type="Pfam" id="PF00156"/>
    </source>
</evidence>
<dbReference type="OrthoDB" id="5244859at2"/>
<dbReference type="InterPro" id="IPR051910">
    <property type="entry name" value="ComF/GntX_DNA_util-trans"/>
</dbReference>
<dbReference type="AlphaFoldDB" id="A0A4R5B812"/>
<reference evidence="3 4" key="1">
    <citation type="submission" date="2019-03" db="EMBL/GenBank/DDBJ databases">
        <title>Draft genome sequences of novel Actinobacteria.</title>
        <authorList>
            <person name="Sahin N."/>
            <person name="Ay H."/>
            <person name="Saygin H."/>
        </authorList>
    </citation>
    <scope>NUCLEOTIDE SEQUENCE [LARGE SCALE GENOMIC DNA]</scope>
    <source>
        <strain evidence="3 4">H3C3</strain>
    </source>
</reference>
<organism evidence="3 4">
    <name type="scientific">Actinomadura rubrisoli</name>
    <dbReference type="NCBI Taxonomy" id="2530368"/>
    <lineage>
        <taxon>Bacteria</taxon>
        <taxon>Bacillati</taxon>
        <taxon>Actinomycetota</taxon>
        <taxon>Actinomycetes</taxon>
        <taxon>Streptosporangiales</taxon>
        <taxon>Thermomonosporaceae</taxon>
        <taxon>Actinomadura</taxon>
    </lineage>
</organism>
<name>A0A4R5B812_9ACTN</name>
<sequence length="123" mass="12863">MVRVPSAPGAVRRRGHDPMRAAMEVAVRLLRADGAVVVGADALRQRRQVADQAGLTARERAANLAHALEVDPRTHIAGRQAVLVDDVITTGASLTEATRALRAAGAEVVAAATIAATPLRKPH</sequence>